<feature type="region of interest" description="Disordered" evidence="11">
    <location>
        <begin position="847"/>
        <end position="905"/>
    </location>
</feature>
<dbReference type="Proteomes" id="UP001152795">
    <property type="component" value="Unassembled WGS sequence"/>
</dbReference>
<feature type="transmembrane region" description="Helical" evidence="12">
    <location>
        <begin position="658"/>
        <end position="677"/>
    </location>
</feature>
<evidence type="ECO:0000256" key="9">
    <source>
        <dbReference type="ARBA" id="ARBA00023180"/>
    </source>
</evidence>
<dbReference type="InterPro" id="IPR038550">
    <property type="entry name" value="GPCR_3_9-Cys_sf"/>
</dbReference>
<keyword evidence="10" id="KW-0807">Transducer</keyword>
<dbReference type="PROSITE" id="PS50259">
    <property type="entry name" value="G_PROTEIN_RECEP_F3_4"/>
    <property type="match status" value="1"/>
</dbReference>
<sequence>MKSIVAKMFSAKQRIPKATFPRCLSLTLCTFVLLLNNIASSQDSTLYQDGDFVIEALLPITRGDGDLLDTYAIASEVVRVTIDQINNNSKLLTNVTLGYDIVNDKLDLHLIMKRAIGIVSKYRPGSICRQDEEFCTADQYLGPFIDKRVGAVIGPATSSSSVPSASLLGLYNIPQIGYSASSSILSDKSRFKSFLRTIPSDKYQAEAIASFVNKFDWNYVFFLGSDDEYGRQGLASFKMAARKLKVCTADDVNIPFQRPSDATKQTTKIIEKMKSMPRVGVAVLFMFEQQASQVLQEAEKQGLRNMTWILSDAIGPTIVNYDINADLLHGSFGVDFVYAKIPEFEEYLLSITVEKAASNPWMLKLLEKSLNCNSKAMPGKRQCRKDEKLDNNTLNLANRWSRLISIINSINAVAYGLDNLLKCNGRLANGLCPNTSFPLSGKDLYAYIQNASFTSPIGEQVSFDKSGDLDTKKYTFRNVLLDREKRTLEFKTVANWSSLQPDRPSFLENVDLTWNDGKIPSATCSQVCQPGQKQVGQSDCCWACHPCPRGKISNTTGATECYACPAGWYANDGQTECLKTSIDYVESSDAFSIVIISISTIGLVAVVIVASLFFYVKDTPLIQDSAPILLALLLLSTALGFLYSIFQVSLYRTDGVCRLLGGLLQFVLLMLASTLLAKTKTCDSHLKKFASHYIKPAAEYVALIFVGALLLFQLLLMGVWFLTDTPFVRYLESSQAVHIRECNSSWEAGRFIATGFPLLVLFFATVFAFKERDDRKNHHEAKYISFCTISICILLIAFFPTYRFAQGMTTSIVIATTTLVGALAICGCIILPKVYILVIQPERNVPEEERERSHNTVSSAHTAGSQHQPVFAEPGEELRPPNDVEFMSSASSAHEKDVVKDVPIT</sequence>
<dbReference type="Pfam" id="PF01094">
    <property type="entry name" value="ANF_receptor"/>
    <property type="match status" value="1"/>
</dbReference>
<dbReference type="Pfam" id="PF07562">
    <property type="entry name" value="NCD3G"/>
    <property type="match status" value="1"/>
</dbReference>
<feature type="transmembrane region" description="Helical" evidence="12">
    <location>
        <begin position="698"/>
        <end position="722"/>
    </location>
</feature>
<dbReference type="InterPro" id="IPR017978">
    <property type="entry name" value="GPCR_3_C"/>
</dbReference>
<dbReference type="Gene3D" id="3.40.50.2300">
    <property type="match status" value="2"/>
</dbReference>
<dbReference type="FunFam" id="2.10.50.30:FF:000004">
    <property type="entry name" value="Taste receptor type 1 member 3-like protein"/>
    <property type="match status" value="1"/>
</dbReference>
<feature type="compositionally biased region" description="Polar residues" evidence="11">
    <location>
        <begin position="855"/>
        <end position="868"/>
    </location>
</feature>
<keyword evidence="4" id="KW-0732">Signal</keyword>
<feature type="compositionally biased region" description="Basic and acidic residues" evidence="11">
    <location>
        <begin position="893"/>
        <end position="905"/>
    </location>
</feature>
<protein>
    <submittedName>
        <fullName evidence="13">Extracellular calcium-sensing receptor-like</fullName>
    </submittedName>
</protein>
<evidence type="ECO:0000256" key="4">
    <source>
        <dbReference type="ARBA" id="ARBA00022729"/>
    </source>
</evidence>
<gene>
    <name evidence="13" type="ORF">PACLA_8A069097</name>
</gene>
<name>A0A6S7H3W8_PARCT</name>
<keyword evidence="8 13" id="KW-0675">Receptor</keyword>
<evidence type="ECO:0000256" key="1">
    <source>
        <dbReference type="ARBA" id="ARBA00004651"/>
    </source>
</evidence>
<dbReference type="PRINTS" id="PR00248">
    <property type="entry name" value="GPCRMGR"/>
</dbReference>
<proteinExistence type="predicted"/>
<keyword evidence="14" id="KW-1185">Reference proteome</keyword>
<keyword evidence="5 12" id="KW-1133">Transmembrane helix</keyword>
<evidence type="ECO:0000313" key="13">
    <source>
        <dbReference type="EMBL" id="CAB4000365.1"/>
    </source>
</evidence>
<reference evidence="13" key="1">
    <citation type="submission" date="2020-04" db="EMBL/GenBank/DDBJ databases">
        <authorList>
            <person name="Alioto T."/>
            <person name="Alioto T."/>
            <person name="Gomez Garrido J."/>
        </authorList>
    </citation>
    <scope>NUCLEOTIDE SEQUENCE</scope>
    <source>
        <strain evidence="13">A484AB</strain>
    </source>
</reference>
<evidence type="ECO:0000256" key="2">
    <source>
        <dbReference type="ARBA" id="ARBA00022475"/>
    </source>
</evidence>
<evidence type="ECO:0000256" key="7">
    <source>
        <dbReference type="ARBA" id="ARBA00023136"/>
    </source>
</evidence>
<evidence type="ECO:0000256" key="6">
    <source>
        <dbReference type="ARBA" id="ARBA00023040"/>
    </source>
</evidence>
<dbReference type="AlphaFoldDB" id="A0A6S7H3W8"/>
<dbReference type="Gene3D" id="2.10.50.30">
    <property type="entry name" value="GPCR, family 3, nine cysteines domain"/>
    <property type="match status" value="1"/>
</dbReference>
<dbReference type="InterPro" id="IPR000337">
    <property type="entry name" value="GPCR_3"/>
</dbReference>
<evidence type="ECO:0000256" key="12">
    <source>
        <dbReference type="SAM" id="Phobius"/>
    </source>
</evidence>
<comment type="caution">
    <text evidence="13">The sequence shown here is derived from an EMBL/GenBank/DDBJ whole genome shotgun (WGS) entry which is preliminary data.</text>
</comment>
<dbReference type="InterPro" id="IPR050726">
    <property type="entry name" value="mGluR"/>
</dbReference>
<feature type="transmembrane region" description="Helical" evidence="12">
    <location>
        <begin position="808"/>
        <end position="831"/>
    </location>
</feature>
<dbReference type="InterPro" id="IPR028082">
    <property type="entry name" value="Peripla_BP_I"/>
</dbReference>
<keyword evidence="7 12" id="KW-0472">Membrane</keyword>
<evidence type="ECO:0000256" key="10">
    <source>
        <dbReference type="ARBA" id="ARBA00023224"/>
    </source>
</evidence>
<keyword evidence="3 12" id="KW-0812">Transmembrane</keyword>
<dbReference type="InterPro" id="IPR001828">
    <property type="entry name" value="ANF_lig-bd_rcpt"/>
</dbReference>
<keyword evidence="2" id="KW-1003">Cell membrane</keyword>
<dbReference type="PANTHER" id="PTHR24060">
    <property type="entry name" value="METABOTROPIC GLUTAMATE RECEPTOR"/>
    <property type="match status" value="1"/>
</dbReference>
<dbReference type="GO" id="GO:0004930">
    <property type="term" value="F:G protein-coupled receptor activity"/>
    <property type="evidence" value="ECO:0007669"/>
    <property type="project" value="UniProtKB-KW"/>
</dbReference>
<dbReference type="OrthoDB" id="6021048at2759"/>
<evidence type="ECO:0000313" key="14">
    <source>
        <dbReference type="Proteomes" id="UP001152795"/>
    </source>
</evidence>
<feature type="transmembrane region" description="Helical" evidence="12">
    <location>
        <begin position="781"/>
        <end position="802"/>
    </location>
</feature>
<evidence type="ECO:0000256" key="3">
    <source>
        <dbReference type="ARBA" id="ARBA00022692"/>
    </source>
</evidence>
<evidence type="ECO:0000256" key="11">
    <source>
        <dbReference type="SAM" id="MobiDB-lite"/>
    </source>
</evidence>
<feature type="transmembrane region" description="Helical" evidence="12">
    <location>
        <begin position="628"/>
        <end position="646"/>
    </location>
</feature>
<dbReference type="SUPFAM" id="SSF53822">
    <property type="entry name" value="Periplasmic binding protein-like I"/>
    <property type="match status" value="1"/>
</dbReference>
<dbReference type="EMBL" id="CACRXK020003820">
    <property type="protein sequence ID" value="CAB4000365.1"/>
    <property type="molecule type" value="Genomic_DNA"/>
</dbReference>
<comment type="subcellular location">
    <subcellularLocation>
        <location evidence="1">Cell membrane</location>
        <topology evidence="1">Multi-pass membrane protein</topology>
    </subcellularLocation>
</comment>
<accession>A0A6S7H3W8</accession>
<evidence type="ECO:0000256" key="5">
    <source>
        <dbReference type="ARBA" id="ARBA00022989"/>
    </source>
</evidence>
<dbReference type="GO" id="GO:0005886">
    <property type="term" value="C:plasma membrane"/>
    <property type="evidence" value="ECO:0007669"/>
    <property type="project" value="UniProtKB-SubCell"/>
</dbReference>
<feature type="transmembrane region" description="Helical" evidence="12">
    <location>
        <begin position="590"/>
        <end position="616"/>
    </location>
</feature>
<dbReference type="Pfam" id="PF00003">
    <property type="entry name" value="7tm_3"/>
    <property type="match status" value="1"/>
</dbReference>
<evidence type="ECO:0000256" key="8">
    <source>
        <dbReference type="ARBA" id="ARBA00023170"/>
    </source>
</evidence>
<feature type="transmembrane region" description="Helical" evidence="12">
    <location>
        <begin position="751"/>
        <end position="769"/>
    </location>
</feature>
<dbReference type="InterPro" id="IPR009030">
    <property type="entry name" value="Growth_fac_rcpt_cys_sf"/>
</dbReference>
<keyword evidence="9" id="KW-0325">Glycoprotein</keyword>
<organism evidence="13 14">
    <name type="scientific">Paramuricea clavata</name>
    <name type="common">Red gorgonian</name>
    <name type="synonym">Violescent sea-whip</name>
    <dbReference type="NCBI Taxonomy" id="317549"/>
    <lineage>
        <taxon>Eukaryota</taxon>
        <taxon>Metazoa</taxon>
        <taxon>Cnidaria</taxon>
        <taxon>Anthozoa</taxon>
        <taxon>Octocorallia</taxon>
        <taxon>Malacalcyonacea</taxon>
        <taxon>Plexauridae</taxon>
        <taxon>Paramuricea</taxon>
    </lineage>
</organism>
<keyword evidence="6" id="KW-0297">G-protein coupled receptor</keyword>
<dbReference type="SUPFAM" id="SSF57184">
    <property type="entry name" value="Growth factor receptor domain"/>
    <property type="match status" value="1"/>
</dbReference>
<dbReference type="InterPro" id="IPR011500">
    <property type="entry name" value="GPCR_3_9-Cys_dom"/>
</dbReference>